<dbReference type="PROSITE" id="PS51352">
    <property type="entry name" value="THIOREDOXIN_2"/>
    <property type="match status" value="1"/>
</dbReference>
<keyword evidence="3" id="KW-1015">Disulfide bond</keyword>
<evidence type="ECO:0000313" key="11">
    <source>
        <dbReference type="Proteomes" id="UP000283426"/>
    </source>
</evidence>
<dbReference type="InterPro" id="IPR013766">
    <property type="entry name" value="Thioredoxin_domain"/>
</dbReference>
<comment type="subcellular location">
    <subcellularLocation>
        <location evidence="1">Cell envelope</location>
    </subcellularLocation>
</comment>
<dbReference type="GeneID" id="61275604"/>
<dbReference type="AlphaFoldDB" id="A0A413IBH7"/>
<dbReference type="Gene3D" id="3.40.30.10">
    <property type="entry name" value="Glutaredoxin"/>
    <property type="match status" value="1"/>
</dbReference>
<evidence type="ECO:0000256" key="5">
    <source>
        <dbReference type="SAM" id="SignalP"/>
    </source>
</evidence>
<evidence type="ECO:0000256" key="2">
    <source>
        <dbReference type="ARBA" id="ARBA00022748"/>
    </source>
</evidence>
<name>A0A413IBH7_9BACT</name>
<dbReference type="GO" id="GO:0030313">
    <property type="term" value="C:cell envelope"/>
    <property type="evidence" value="ECO:0007669"/>
    <property type="project" value="UniProtKB-SubCell"/>
</dbReference>
<dbReference type="Proteomes" id="UP001199750">
    <property type="component" value="Unassembled WGS sequence"/>
</dbReference>
<dbReference type="EMBL" id="QSCO01000013">
    <property type="protein sequence ID" value="RGY06230.1"/>
    <property type="molecule type" value="Genomic_DNA"/>
</dbReference>
<dbReference type="OMA" id="INAFADE"/>
<protein>
    <submittedName>
        <fullName evidence="10">AhpC/TSA family protein</fullName>
    </submittedName>
    <submittedName>
        <fullName evidence="8">TlpA disulfide reductase family protein</fullName>
    </submittedName>
</protein>
<feature type="signal peptide" evidence="5">
    <location>
        <begin position="1"/>
        <end position="18"/>
    </location>
</feature>
<reference evidence="7" key="2">
    <citation type="submission" date="2022-01" db="EMBL/GenBank/DDBJ databases">
        <title>Collection of gut derived symbiotic bacterial strains cultured from healthy donors.</title>
        <authorList>
            <person name="Lin H."/>
            <person name="Kohout C."/>
            <person name="Waligurski E."/>
            <person name="Pamer E.G."/>
        </authorList>
    </citation>
    <scope>NUCLEOTIDE SEQUENCE</scope>
    <source>
        <strain evidence="7">DFI.1.149</strain>
    </source>
</reference>
<evidence type="ECO:0000256" key="3">
    <source>
        <dbReference type="ARBA" id="ARBA00023157"/>
    </source>
</evidence>
<dbReference type="GO" id="GO:0016209">
    <property type="term" value="F:antioxidant activity"/>
    <property type="evidence" value="ECO:0007669"/>
    <property type="project" value="InterPro"/>
</dbReference>
<dbReference type="GO" id="GO:0017004">
    <property type="term" value="P:cytochrome complex assembly"/>
    <property type="evidence" value="ECO:0007669"/>
    <property type="project" value="UniProtKB-KW"/>
</dbReference>
<feature type="domain" description="Thioredoxin" evidence="6">
    <location>
        <begin position="307"/>
        <end position="449"/>
    </location>
</feature>
<organism evidence="10 12">
    <name type="scientific">Odoribacter splanchnicus</name>
    <dbReference type="NCBI Taxonomy" id="28118"/>
    <lineage>
        <taxon>Bacteria</taxon>
        <taxon>Pseudomonadati</taxon>
        <taxon>Bacteroidota</taxon>
        <taxon>Bacteroidia</taxon>
        <taxon>Bacteroidales</taxon>
        <taxon>Odoribacteraceae</taxon>
        <taxon>Odoribacter</taxon>
    </lineage>
</organism>
<keyword evidence="4" id="KW-0676">Redox-active center</keyword>
<dbReference type="EMBL" id="JAQMRD010000004">
    <property type="protein sequence ID" value="MDB9222231.1"/>
    <property type="molecule type" value="Genomic_DNA"/>
</dbReference>
<reference evidence="11 12" key="1">
    <citation type="submission" date="2018-08" db="EMBL/GenBank/DDBJ databases">
        <title>A genome reference for cultivated species of the human gut microbiota.</title>
        <authorList>
            <person name="Zou Y."/>
            <person name="Xue W."/>
            <person name="Luo G."/>
        </authorList>
    </citation>
    <scope>NUCLEOTIDE SEQUENCE [LARGE SCALE GENOMIC DNA]</scope>
    <source>
        <strain evidence="9 11">AF14-6AC</strain>
        <strain evidence="10 12">OF03-11</strain>
    </source>
</reference>
<dbReference type="GO" id="GO:0016491">
    <property type="term" value="F:oxidoreductase activity"/>
    <property type="evidence" value="ECO:0007669"/>
    <property type="project" value="InterPro"/>
</dbReference>
<evidence type="ECO:0000313" key="10">
    <source>
        <dbReference type="EMBL" id="RGY06230.1"/>
    </source>
</evidence>
<evidence type="ECO:0000259" key="6">
    <source>
        <dbReference type="PROSITE" id="PS51352"/>
    </source>
</evidence>
<dbReference type="EMBL" id="QRYW01000014">
    <property type="protein sequence ID" value="RGV27206.1"/>
    <property type="molecule type" value="Genomic_DNA"/>
</dbReference>
<proteinExistence type="predicted"/>
<dbReference type="EMBL" id="JAKNDN010000052">
    <property type="protein sequence ID" value="MCG4961981.1"/>
    <property type="molecule type" value="Genomic_DNA"/>
</dbReference>
<comment type="caution">
    <text evidence="10">The sequence shown here is derived from an EMBL/GenBank/DDBJ whole genome shotgun (WGS) entry which is preliminary data.</text>
</comment>
<evidence type="ECO:0000313" key="9">
    <source>
        <dbReference type="EMBL" id="RGV27206.1"/>
    </source>
</evidence>
<dbReference type="InterPro" id="IPR036249">
    <property type="entry name" value="Thioredoxin-like_sf"/>
</dbReference>
<dbReference type="CDD" id="cd02966">
    <property type="entry name" value="TlpA_like_family"/>
    <property type="match status" value="1"/>
</dbReference>
<dbReference type="InterPro" id="IPR000866">
    <property type="entry name" value="AhpC/TSA"/>
</dbReference>
<evidence type="ECO:0000256" key="1">
    <source>
        <dbReference type="ARBA" id="ARBA00004196"/>
    </source>
</evidence>
<keyword evidence="5" id="KW-0732">Signal</keyword>
<dbReference type="InterPro" id="IPR050553">
    <property type="entry name" value="Thioredoxin_ResA/DsbE_sf"/>
</dbReference>
<dbReference type="Pfam" id="PF00578">
    <property type="entry name" value="AhpC-TSA"/>
    <property type="match status" value="1"/>
</dbReference>
<feature type="chain" id="PRO_5042713840" evidence="5">
    <location>
        <begin position="19"/>
        <end position="449"/>
    </location>
</feature>
<dbReference type="PANTHER" id="PTHR42852:SF6">
    <property type="entry name" value="THIOL:DISULFIDE INTERCHANGE PROTEIN DSBE"/>
    <property type="match status" value="1"/>
</dbReference>
<accession>A0A413IBH7</accession>
<dbReference type="Proteomes" id="UP001212263">
    <property type="component" value="Unassembled WGS sequence"/>
</dbReference>
<dbReference type="Proteomes" id="UP000284434">
    <property type="component" value="Unassembled WGS sequence"/>
</dbReference>
<reference evidence="8" key="3">
    <citation type="submission" date="2023-01" db="EMBL/GenBank/DDBJ databases">
        <title>Human gut microbiome strain richness.</title>
        <authorList>
            <person name="Chen-Liaw A."/>
        </authorList>
    </citation>
    <scope>NUCLEOTIDE SEQUENCE</scope>
    <source>
        <strain evidence="8">RTP21484st1_B7_RTP21484_190118</strain>
    </source>
</reference>
<evidence type="ECO:0000313" key="8">
    <source>
        <dbReference type="EMBL" id="MDB9222231.1"/>
    </source>
</evidence>
<dbReference type="SUPFAM" id="SSF52833">
    <property type="entry name" value="Thioredoxin-like"/>
    <property type="match status" value="1"/>
</dbReference>
<sequence>MRYFLIGLLALLSLEASSTNSVNPAHIRGVVKDFKGGDVIMMINRKKEVVQVDDNGVFDYTTTLKEPGKAILFFEKYEYILPLYIENGMEASLTFSFVEKKDKSSLLPYDLELEYSGDNGDCTEFMQKYEALSLYNVWPFSRIDTMSFAQYREKFLEDMDRVKSELKEVKSLAFRRMMMAEIDRSIPESLFRFAWSKLKNDADFEQFAESFDRNDPDNLGIAAKYLRHYLRHHPAPEREKDIHYLNSLKQVFSDQEVINAFADEYIQSYLKQAPDNMEEVYKLYSNISTNPEARALADDMYAHYVKLRKGAPAIDFEMTDAKGKKFRLSDFHGKAVYIDVWATWCGPCCAEIPHMEKLAAHYAKNKKIVLLSISLDKNKAKWEKKLAEDKPQWRQFICLDAFDSEVCKNYGINAIPRFLFFDKDGKVISLDAPRPSSAKITEYIDRHIR</sequence>
<dbReference type="PANTHER" id="PTHR42852">
    <property type="entry name" value="THIOL:DISULFIDE INTERCHANGE PROTEIN DSBE"/>
    <property type="match status" value="1"/>
</dbReference>
<keyword evidence="2" id="KW-0201">Cytochrome c-type biogenesis</keyword>
<evidence type="ECO:0000313" key="12">
    <source>
        <dbReference type="Proteomes" id="UP000284434"/>
    </source>
</evidence>
<evidence type="ECO:0000256" key="4">
    <source>
        <dbReference type="ARBA" id="ARBA00023284"/>
    </source>
</evidence>
<dbReference type="RefSeq" id="WP_013612556.1">
    <property type="nucleotide sequence ID" value="NZ_JABWDG010000025.1"/>
</dbReference>
<evidence type="ECO:0000313" key="7">
    <source>
        <dbReference type="EMBL" id="MCG4961981.1"/>
    </source>
</evidence>
<gene>
    <name evidence="9" type="ORF">DWW24_07810</name>
    <name evidence="10" type="ORF">DXA53_10230</name>
    <name evidence="7" type="ORF">L0P03_19370</name>
    <name evidence="8" type="ORF">PN645_04325</name>
</gene>
<dbReference type="Proteomes" id="UP000283426">
    <property type="component" value="Unassembled WGS sequence"/>
</dbReference>